<proteinExistence type="predicted"/>
<name>A0A146L8A9_LYGHE</name>
<feature type="non-terminal residue" evidence="1">
    <location>
        <position position="105"/>
    </location>
</feature>
<reference evidence="1" key="1">
    <citation type="journal article" date="2016" name="Gigascience">
        <title>De novo construction of an expanded transcriptome assembly for the western tarnished plant bug, Lygus hesperus.</title>
        <authorList>
            <person name="Tassone E.E."/>
            <person name="Geib S.M."/>
            <person name="Hall B."/>
            <person name="Fabrick J.A."/>
            <person name="Brent C.S."/>
            <person name="Hull J.J."/>
        </authorList>
    </citation>
    <scope>NUCLEOTIDE SEQUENCE</scope>
</reference>
<gene>
    <name evidence="1" type="ORF">g.51973</name>
</gene>
<dbReference type="EMBL" id="GDHC01015237">
    <property type="protein sequence ID" value="JAQ03392.1"/>
    <property type="molecule type" value="Transcribed_RNA"/>
</dbReference>
<protein>
    <submittedName>
        <fullName evidence="1">Uncharacterized protein</fullName>
    </submittedName>
</protein>
<organism evidence="1">
    <name type="scientific">Lygus hesperus</name>
    <name type="common">Western plant bug</name>
    <dbReference type="NCBI Taxonomy" id="30085"/>
    <lineage>
        <taxon>Eukaryota</taxon>
        <taxon>Metazoa</taxon>
        <taxon>Ecdysozoa</taxon>
        <taxon>Arthropoda</taxon>
        <taxon>Hexapoda</taxon>
        <taxon>Insecta</taxon>
        <taxon>Pterygota</taxon>
        <taxon>Neoptera</taxon>
        <taxon>Paraneoptera</taxon>
        <taxon>Hemiptera</taxon>
        <taxon>Heteroptera</taxon>
        <taxon>Panheteroptera</taxon>
        <taxon>Cimicomorpha</taxon>
        <taxon>Miridae</taxon>
        <taxon>Mirini</taxon>
        <taxon>Lygus</taxon>
    </lineage>
</organism>
<sequence>MTCGYEETDDTHSDVRKVTSPRKYIECRSVNGNHSLLKLFIVTPHIPQQIINFQKKIEKDTKCMQNEQIQLTTTNKSGQTRETRRFQTGFILNSHSTDKPTPQLV</sequence>
<evidence type="ECO:0000313" key="1">
    <source>
        <dbReference type="EMBL" id="JAQ03392.1"/>
    </source>
</evidence>
<dbReference type="AlphaFoldDB" id="A0A146L8A9"/>
<accession>A0A146L8A9</accession>